<gene>
    <name evidence="2" type="ORF">SAMN04487820_108253</name>
</gene>
<dbReference type="Proteomes" id="UP000199213">
    <property type="component" value="Unassembled WGS sequence"/>
</dbReference>
<dbReference type="AlphaFoldDB" id="A0A1G9CD48"/>
<proteinExistence type="predicted"/>
<evidence type="ECO:0000256" key="1">
    <source>
        <dbReference type="SAM" id="MobiDB-lite"/>
    </source>
</evidence>
<sequence length="89" mass="8841">MNRIENAATQQVTATAGAIEPMDSVEGVSPVLTAAVAAGAVAATAAAFAAGNMVTDYVGAGYTAKHDGSELSGMSVGDLVNSRREAMSH</sequence>
<evidence type="ECO:0000313" key="3">
    <source>
        <dbReference type="Proteomes" id="UP000199213"/>
    </source>
</evidence>
<feature type="region of interest" description="Disordered" evidence="1">
    <location>
        <begin position="67"/>
        <end position="89"/>
    </location>
</feature>
<accession>A0A1G9CD48</accession>
<dbReference type="RefSeq" id="WP_092629118.1">
    <property type="nucleotide sequence ID" value="NZ_FNFM01000008.1"/>
</dbReference>
<name>A0A1G9CD48_ACTMZ</name>
<evidence type="ECO:0000313" key="2">
    <source>
        <dbReference type="EMBL" id="SDK49567.1"/>
    </source>
</evidence>
<dbReference type="OrthoDB" id="9942636at2"/>
<protein>
    <submittedName>
        <fullName evidence="2">Uncharacterized protein</fullName>
    </submittedName>
</protein>
<organism evidence="2 3">
    <name type="scientific">Actinopolyspora mzabensis</name>
    <dbReference type="NCBI Taxonomy" id="995066"/>
    <lineage>
        <taxon>Bacteria</taxon>
        <taxon>Bacillati</taxon>
        <taxon>Actinomycetota</taxon>
        <taxon>Actinomycetes</taxon>
        <taxon>Actinopolysporales</taxon>
        <taxon>Actinopolysporaceae</taxon>
        <taxon>Actinopolyspora</taxon>
    </lineage>
</organism>
<dbReference type="EMBL" id="FNFM01000008">
    <property type="protein sequence ID" value="SDK49567.1"/>
    <property type="molecule type" value="Genomic_DNA"/>
</dbReference>
<reference evidence="3" key="1">
    <citation type="submission" date="2016-10" db="EMBL/GenBank/DDBJ databases">
        <authorList>
            <person name="Varghese N."/>
            <person name="Submissions S."/>
        </authorList>
    </citation>
    <scope>NUCLEOTIDE SEQUENCE [LARGE SCALE GENOMIC DNA]</scope>
    <source>
        <strain evidence="3">DSM 45460</strain>
    </source>
</reference>
<keyword evidence="3" id="KW-1185">Reference proteome</keyword>